<comment type="caution">
    <text evidence="1">The sequence shown here is derived from an EMBL/GenBank/DDBJ whole genome shotgun (WGS) entry which is preliminary data.</text>
</comment>
<feature type="non-terminal residue" evidence="1">
    <location>
        <position position="1"/>
    </location>
</feature>
<sequence>VVTAALQVSATSATISVAKPSIPAAAPTVVAAYTRRRKGVIIRDLKEELSSKTPAKTPGLKDKGKEINKYHEKDIDWDAAMDHVNQKSSKNP</sequence>
<name>A0A699W2H7_TANCI</name>
<protein>
    <submittedName>
        <fullName evidence="1">Uncharacterized protein</fullName>
    </submittedName>
</protein>
<dbReference type="AlphaFoldDB" id="A0A699W2H7"/>
<evidence type="ECO:0000313" key="1">
    <source>
        <dbReference type="EMBL" id="GFD38414.1"/>
    </source>
</evidence>
<accession>A0A699W2H7</accession>
<organism evidence="1">
    <name type="scientific">Tanacetum cinerariifolium</name>
    <name type="common">Dalmatian daisy</name>
    <name type="synonym">Chrysanthemum cinerariifolium</name>
    <dbReference type="NCBI Taxonomy" id="118510"/>
    <lineage>
        <taxon>Eukaryota</taxon>
        <taxon>Viridiplantae</taxon>
        <taxon>Streptophyta</taxon>
        <taxon>Embryophyta</taxon>
        <taxon>Tracheophyta</taxon>
        <taxon>Spermatophyta</taxon>
        <taxon>Magnoliopsida</taxon>
        <taxon>eudicotyledons</taxon>
        <taxon>Gunneridae</taxon>
        <taxon>Pentapetalae</taxon>
        <taxon>asterids</taxon>
        <taxon>campanulids</taxon>
        <taxon>Asterales</taxon>
        <taxon>Asteraceae</taxon>
        <taxon>Asteroideae</taxon>
        <taxon>Anthemideae</taxon>
        <taxon>Anthemidinae</taxon>
        <taxon>Tanacetum</taxon>
    </lineage>
</organism>
<gene>
    <name evidence="1" type="ORF">Tci_910383</name>
</gene>
<proteinExistence type="predicted"/>
<reference evidence="1" key="1">
    <citation type="journal article" date="2019" name="Sci. Rep.">
        <title>Draft genome of Tanacetum cinerariifolium, the natural source of mosquito coil.</title>
        <authorList>
            <person name="Yamashiro T."/>
            <person name="Shiraishi A."/>
            <person name="Satake H."/>
            <person name="Nakayama K."/>
        </authorList>
    </citation>
    <scope>NUCLEOTIDE SEQUENCE</scope>
</reference>
<dbReference type="EMBL" id="BKCJ011500116">
    <property type="protein sequence ID" value="GFD38414.1"/>
    <property type="molecule type" value="Genomic_DNA"/>
</dbReference>